<evidence type="ECO:0000313" key="2">
    <source>
        <dbReference type="Proteomes" id="UP000403266"/>
    </source>
</evidence>
<evidence type="ECO:0000313" key="1">
    <source>
        <dbReference type="EMBL" id="MPR29896.1"/>
    </source>
</evidence>
<sequence length="101" mass="10819">MAQSAALPAPALTSCRQFTLPNHGAALDAYIAVTNRDPDGLIRIVHFVPEHKIVVEEENGDAAAALMREAGIDTTGETIILPGEDIWLTIDPPDFPDADQD</sequence>
<dbReference type="Proteomes" id="UP000403266">
    <property type="component" value="Unassembled WGS sequence"/>
</dbReference>
<reference evidence="1 2" key="1">
    <citation type="journal article" date="2019" name="Syst. Appl. Microbiol.">
        <title>Microvirga tunisiensis sp. nov., a root nodule symbiotic bacterium isolated from Lupinus micranthus and L. luteus grown in Northern Tunisia.</title>
        <authorList>
            <person name="Msaddak A."/>
            <person name="Rejili M."/>
            <person name="Duran D."/>
            <person name="Mars M."/>
            <person name="Palacios J.M."/>
            <person name="Ruiz-Argueso T."/>
            <person name="Rey L."/>
            <person name="Imperial J."/>
        </authorList>
    </citation>
    <scope>NUCLEOTIDE SEQUENCE [LARGE SCALE GENOMIC DNA]</scope>
    <source>
        <strain evidence="1 2">Lmie10</strain>
    </source>
</reference>
<comment type="caution">
    <text evidence="1">The sequence shown here is derived from an EMBL/GenBank/DDBJ whole genome shotgun (WGS) entry which is preliminary data.</text>
</comment>
<proteinExistence type="predicted"/>
<organism evidence="1 2">
    <name type="scientific">Microvirga tunisiensis</name>
    <dbReference type="NCBI Taxonomy" id="2108360"/>
    <lineage>
        <taxon>Bacteria</taxon>
        <taxon>Pseudomonadati</taxon>
        <taxon>Pseudomonadota</taxon>
        <taxon>Alphaproteobacteria</taxon>
        <taxon>Hyphomicrobiales</taxon>
        <taxon>Methylobacteriaceae</taxon>
        <taxon>Microvirga</taxon>
    </lineage>
</organism>
<keyword evidence="2" id="KW-1185">Reference proteome</keyword>
<dbReference type="RefSeq" id="WP_152716770.1">
    <property type="nucleotide sequence ID" value="NZ_VOSJ01000307.1"/>
</dbReference>
<protein>
    <submittedName>
        <fullName evidence="1">Uncharacterized protein</fullName>
    </submittedName>
</protein>
<name>A0A5N7N237_9HYPH</name>
<dbReference type="EMBL" id="VOSK01000283">
    <property type="protein sequence ID" value="MPR29896.1"/>
    <property type="molecule type" value="Genomic_DNA"/>
</dbReference>
<dbReference type="AlphaFoldDB" id="A0A5N7N237"/>
<gene>
    <name evidence="1" type="ORF">FS320_33740</name>
</gene>
<accession>A0A5N7N237</accession>